<comment type="similarity">
    <text evidence="1">Belongs to the ComF/GntX family.</text>
</comment>
<evidence type="ECO:0000313" key="3">
    <source>
        <dbReference type="EMBL" id="PAU78751.1"/>
    </source>
</evidence>
<dbReference type="InterPro" id="IPR029057">
    <property type="entry name" value="PRTase-like"/>
</dbReference>
<dbReference type="Pfam" id="PF18912">
    <property type="entry name" value="DZR_2"/>
    <property type="match status" value="1"/>
</dbReference>
<dbReference type="PANTHER" id="PTHR47505">
    <property type="entry name" value="DNA UTILIZATION PROTEIN YHGH"/>
    <property type="match status" value="1"/>
</dbReference>
<reference evidence="3 4" key="1">
    <citation type="submission" date="2017-08" db="EMBL/GenBank/DDBJ databases">
        <title>Halovibrio sewagensis sp. nov., isolated from wastewater of high salinity.</title>
        <authorList>
            <person name="Dong X."/>
            <person name="Zhang G."/>
        </authorList>
    </citation>
    <scope>NUCLEOTIDE SEQUENCE [LARGE SCALE GENOMIC DNA]</scope>
    <source>
        <strain evidence="3 4">YL5-2</strain>
    </source>
</reference>
<dbReference type="CDD" id="cd06223">
    <property type="entry name" value="PRTases_typeI"/>
    <property type="match status" value="1"/>
</dbReference>
<feature type="domain" description="Double zinc ribbon" evidence="2">
    <location>
        <begin position="31"/>
        <end position="79"/>
    </location>
</feature>
<dbReference type="SUPFAM" id="SSF53271">
    <property type="entry name" value="PRTase-like"/>
    <property type="match status" value="1"/>
</dbReference>
<evidence type="ECO:0000313" key="4">
    <source>
        <dbReference type="Proteomes" id="UP000218896"/>
    </source>
</evidence>
<keyword evidence="3" id="KW-0808">Transferase</keyword>
<gene>
    <name evidence="3" type="ORF">CK501_13795</name>
</gene>
<dbReference type="Proteomes" id="UP000218896">
    <property type="component" value="Unassembled WGS sequence"/>
</dbReference>
<keyword evidence="4" id="KW-1185">Reference proteome</keyword>
<dbReference type="EMBL" id="NSKD01000007">
    <property type="protein sequence ID" value="PAU78751.1"/>
    <property type="molecule type" value="Genomic_DNA"/>
</dbReference>
<name>A0A2A2EZE9_9GAMM</name>
<dbReference type="InterPro" id="IPR051910">
    <property type="entry name" value="ComF/GntX_DNA_util-trans"/>
</dbReference>
<dbReference type="AlphaFoldDB" id="A0A2A2EZE9"/>
<evidence type="ECO:0000259" key="2">
    <source>
        <dbReference type="Pfam" id="PF18912"/>
    </source>
</evidence>
<dbReference type="PANTHER" id="PTHR47505:SF1">
    <property type="entry name" value="DNA UTILIZATION PROTEIN YHGH"/>
    <property type="match status" value="1"/>
</dbReference>
<organism evidence="3 4">
    <name type="scientific">Halovibrio salipaludis</name>
    <dbReference type="NCBI Taxonomy" id="2032626"/>
    <lineage>
        <taxon>Bacteria</taxon>
        <taxon>Pseudomonadati</taxon>
        <taxon>Pseudomonadota</taxon>
        <taxon>Gammaproteobacteria</taxon>
        <taxon>Oceanospirillales</taxon>
        <taxon>Halomonadaceae</taxon>
        <taxon>Halovibrio</taxon>
    </lineage>
</organism>
<dbReference type="InterPro" id="IPR000836">
    <property type="entry name" value="PRTase_dom"/>
</dbReference>
<dbReference type="InterPro" id="IPR044005">
    <property type="entry name" value="DZR_2"/>
</dbReference>
<accession>A0A2A2EZE9</accession>
<sequence length="248" mass="27387">METMIRMARRLSTRATLMVNRVNATRPRLSRCVICLGPDQGGGLCHACLLDLPTTAPCCQRCALPLSIGERGASLCRQCERTDPPQDLSRIPWRYECPVDRMIQNYKYHGARAQGAALARNWLQAAGMPEPRPSVLIPAPMDPGRLRERGFNQTAELADWLGRATGIPVLAGRLQRHGGYRAQASLSRSERRRNLREAFFVAGSALLPEHVALVEDVVTTGATAEAMGHCLRRAGVERLEVWALARTP</sequence>
<comment type="caution">
    <text evidence="3">The sequence shown here is derived from an EMBL/GenBank/DDBJ whole genome shotgun (WGS) entry which is preliminary data.</text>
</comment>
<evidence type="ECO:0000256" key="1">
    <source>
        <dbReference type="ARBA" id="ARBA00008007"/>
    </source>
</evidence>
<dbReference type="Gene3D" id="3.40.50.2020">
    <property type="match status" value="1"/>
</dbReference>
<protein>
    <submittedName>
        <fullName evidence="3">Phosphoribosyl transferase</fullName>
    </submittedName>
</protein>
<dbReference type="GO" id="GO:0016740">
    <property type="term" value="F:transferase activity"/>
    <property type="evidence" value="ECO:0007669"/>
    <property type="project" value="UniProtKB-KW"/>
</dbReference>
<proteinExistence type="inferred from homology"/>